<sequence length="91" mass="9932">MPLSKARIGENTLPSFETWVDKYDLVEEFPDQATFDASLRQPTESGLLGSSQGAFVYKVGATTGPTVGKFSQMKANVNIIEDQYLLPGDSE</sequence>
<name>A0AAN7C2Z2_9PEZI</name>
<comment type="caution">
    <text evidence="1">The sequence shown here is derived from an EMBL/GenBank/DDBJ whole genome shotgun (WGS) entry which is preliminary data.</text>
</comment>
<dbReference type="AlphaFoldDB" id="A0AAN7C2Z2"/>
<accession>A0AAN7C2Z2</accession>
<reference evidence="1" key="2">
    <citation type="submission" date="2023-05" db="EMBL/GenBank/DDBJ databases">
        <authorList>
            <consortium name="Lawrence Berkeley National Laboratory"/>
            <person name="Steindorff A."/>
            <person name="Hensen N."/>
            <person name="Bonometti L."/>
            <person name="Westerberg I."/>
            <person name="Brannstrom I.O."/>
            <person name="Guillou S."/>
            <person name="Cros-Aarteil S."/>
            <person name="Calhoun S."/>
            <person name="Haridas S."/>
            <person name="Kuo A."/>
            <person name="Mondo S."/>
            <person name="Pangilinan J."/>
            <person name="Riley R."/>
            <person name="Labutti K."/>
            <person name="Andreopoulos B."/>
            <person name="Lipzen A."/>
            <person name="Chen C."/>
            <person name="Yanf M."/>
            <person name="Daum C."/>
            <person name="Ng V."/>
            <person name="Clum A."/>
            <person name="Ohm R."/>
            <person name="Martin F."/>
            <person name="Silar P."/>
            <person name="Natvig D."/>
            <person name="Lalanne C."/>
            <person name="Gautier V."/>
            <person name="Ament-Velasquez S.L."/>
            <person name="Kruys A."/>
            <person name="Hutchinson M.I."/>
            <person name="Powell A.J."/>
            <person name="Barry K."/>
            <person name="Miller A.N."/>
            <person name="Grigoriev I.V."/>
            <person name="Debuchy R."/>
            <person name="Gladieux P."/>
            <person name="Thoren M.H."/>
            <person name="Johannesson H."/>
        </authorList>
    </citation>
    <scope>NUCLEOTIDE SEQUENCE</scope>
    <source>
        <strain evidence="1">CBS 532.94</strain>
    </source>
</reference>
<proteinExistence type="predicted"/>
<organism evidence="1 2">
    <name type="scientific">Achaetomium macrosporum</name>
    <dbReference type="NCBI Taxonomy" id="79813"/>
    <lineage>
        <taxon>Eukaryota</taxon>
        <taxon>Fungi</taxon>
        <taxon>Dikarya</taxon>
        <taxon>Ascomycota</taxon>
        <taxon>Pezizomycotina</taxon>
        <taxon>Sordariomycetes</taxon>
        <taxon>Sordariomycetidae</taxon>
        <taxon>Sordariales</taxon>
        <taxon>Chaetomiaceae</taxon>
        <taxon>Achaetomium</taxon>
    </lineage>
</organism>
<reference evidence="1" key="1">
    <citation type="journal article" date="2023" name="Mol. Phylogenet. Evol.">
        <title>Genome-scale phylogeny and comparative genomics of the fungal order Sordariales.</title>
        <authorList>
            <person name="Hensen N."/>
            <person name="Bonometti L."/>
            <person name="Westerberg I."/>
            <person name="Brannstrom I.O."/>
            <person name="Guillou S."/>
            <person name="Cros-Aarteil S."/>
            <person name="Calhoun S."/>
            <person name="Haridas S."/>
            <person name="Kuo A."/>
            <person name="Mondo S."/>
            <person name="Pangilinan J."/>
            <person name="Riley R."/>
            <person name="LaButti K."/>
            <person name="Andreopoulos B."/>
            <person name="Lipzen A."/>
            <person name="Chen C."/>
            <person name="Yan M."/>
            <person name="Daum C."/>
            <person name="Ng V."/>
            <person name="Clum A."/>
            <person name="Steindorff A."/>
            <person name="Ohm R.A."/>
            <person name="Martin F."/>
            <person name="Silar P."/>
            <person name="Natvig D.O."/>
            <person name="Lalanne C."/>
            <person name="Gautier V."/>
            <person name="Ament-Velasquez S.L."/>
            <person name="Kruys A."/>
            <person name="Hutchinson M.I."/>
            <person name="Powell A.J."/>
            <person name="Barry K."/>
            <person name="Miller A.N."/>
            <person name="Grigoriev I.V."/>
            <person name="Debuchy R."/>
            <person name="Gladieux P."/>
            <person name="Hiltunen Thoren M."/>
            <person name="Johannesson H."/>
        </authorList>
    </citation>
    <scope>NUCLEOTIDE SEQUENCE</scope>
    <source>
        <strain evidence="1">CBS 532.94</strain>
    </source>
</reference>
<feature type="non-terminal residue" evidence="1">
    <location>
        <position position="91"/>
    </location>
</feature>
<dbReference type="EMBL" id="MU860374">
    <property type="protein sequence ID" value="KAK4234411.1"/>
    <property type="molecule type" value="Genomic_DNA"/>
</dbReference>
<evidence type="ECO:0000313" key="1">
    <source>
        <dbReference type="EMBL" id="KAK4234411.1"/>
    </source>
</evidence>
<protein>
    <submittedName>
        <fullName evidence="1">Uncharacterized protein</fullName>
    </submittedName>
</protein>
<keyword evidence="2" id="KW-1185">Reference proteome</keyword>
<evidence type="ECO:0000313" key="2">
    <source>
        <dbReference type="Proteomes" id="UP001303760"/>
    </source>
</evidence>
<dbReference type="Proteomes" id="UP001303760">
    <property type="component" value="Unassembled WGS sequence"/>
</dbReference>
<gene>
    <name evidence="1" type="ORF">C8A03DRAFT_37828</name>
</gene>